<keyword evidence="7" id="KW-1185">Reference proteome</keyword>
<evidence type="ECO:0000256" key="1">
    <source>
        <dbReference type="ARBA" id="ARBA00017562"/>
    </source>
</evidence>
<dbReference type="InterPro" id="IPR011053">
    <property type="entry name" value="Single_hybrid_motif"/>
</dbReference>
<dbReference type="PANTHER" id="PTHR45266:SF3">
    <property type="entry name" value="OXALOACETATE DECARBOXYLASE ALPHA CHAIN"/>
    <property type="match status" value="1"/>
</dbReference>
<feature type="region of interest" description="Disordered" evidence="4">
    <location>
        <begin position="34"/>
        <end position="61"/>
    </location>
</feature>
<name>A0A1I7BJN3_9ACTN</name>
<evidence type="ECO:0000313" key="6">
    <source>
        <dbReference type="EMBL" id="SFT87398.1"/>
    </source>
</evidence>
<reference evidence="7" key="1">
    <citation type="submission" date="2016-10" db="EMBL/GenBank/DDBJ databases">
        <authorList>
            <person name="Varghese N."/>
            <person name="Submissions S."/>
        </authorList>
    </citation>
    <scope>NUCLEOTIDE SEQUENCE [LARGE SCALE GENOMIC DNA]</scope>
    <source>
        <strain evidence="7">DSM 46136</strain>
    </source>
</reference>
<dbReference type="GO" id="GO:0009317">
    <property type="term" value="C:acetyl-CoA carboxylase complex"/>
    <property type="evidence" value="ECO:0007669"/>
    <property type="project" value="InterPro"/>
</dbReference>
<dbReference type="InterPro" id="IPR050709">
    <property type="entry name" value="Biotin_Carboxyl_Carrier/Decarb"/>
</dbReference>
<dbReference type="SUPFAM" id="SSF51230">
    <property type="entry name" value="Single hybrid motif"/>
    <property type="match status" value="1"/>
</dbReference>
<comment type="pathway">
    <text evidence="3">Lipid metabolism; fatty acid biosynthesis.</text>
</comment>
<protein>
    <recommendedName>
        <fullName evidence="1 3">Biotin carboxyl carrier protein of acetyl-CoA carboxylase</fullName>
    </recommendedName>
</protein>
<keyword evidence="3" id="KW-0275">Fatty acid biosynthesis</keyword>
<dbReference type="InterPro" id="IPR000089">
    <property type="entry name" value="Biotin_lipoyl"/>
</dbReference>
<dbReference type="OrthoDB" id="9811735at2"/>
<dbReference type="UniPathway" id="UPA00094"/>
<keyword evidence="2 3" id="KW-0092">Biotin</keyword>
<dbReference type="Proteomes" id="UP000199546">
    <property type="component" value="Unassembled WGS sequence"/>
</dbReference>
<dbReference type="PRINTS" id="PR01071">
    <property type="entry name" value="ACOABIOTINCC"/>
</dbReference>
<evidence type="ECO:0000256" key="2">
    <source>
        <dbReference type="ARBA" id="ARBA00023267"/>
    </source>
</evidence>
<dbReference type="PROSITE" id="PS50968">
    <property type="entry name" value="BIOTINYL_LIPOYL"/>
    <property type="match status" value="1"/>
</dbReference>
<dbReference type="PANTHER" id="PTHR45266">
    <property type="entry name" value="OXALOACETATE DECARBOXYLASE ALPHA CHAIN"/>
    <property type="match status" value="1"/>
</dbReference>
<dbReference type="Pfam" id="PF00364">
    <property type="entry name" value="Biotin_lipoyl"/>
    <property type="match status" value="1"/>
</dbReference>
<dbReference type="STRING" id="1296565.SAMN05660657_03647"/>
<gene>
    <name evidence="6" type="ORF">SAMN05660657_03647</name>
</gene>
<feature type="domain" description="Lipoyl-binding" evidence="5">
    <location>
        <begin position="106"/>
        <end position="182"/>
    </location>
</feature>
<keyword evidence="3" id="KW-0276">Fatty acid metabolism</keyword>
<dbReference type="InterPro" id="IPR001249">
    <property type="entry name" value="AcCoA_biotinCC"/>
</dbReference>
<keyword evidence="3" id="KW-0444">Lipid biosynthesis</keyword>
<dbReference type="EMBL" id="FPBA01000014">
    <property type="protein sequence ID" value="SFT87398.1"/>
    <property type="molecule type" value="Genomic_DNA"/>
</dbReference>
<dbReference type="CDD" id="cd06850">
    <property type="entry name" value="biotinyl_domain"/>
    <property type="match status" value="1"/>
</dbReference>
<sequence length="185" mass="18781">MSLTPADLQALMAAFDASEWDEMTLVLDGASVQLSRTGQPPATGGAGAQPPTPGPRAASLRAGAGARLPAATAAGAVGSPAEVAPVPAVEAAERSAELILEDASGVHRVTSPSVGVFWRAPDPSAPPFVEVGRRVDAEDPVCIVEVMKLFNHVQAGAGGVVRSVEVENGAMVEHGQTLFLIDLDG</sequence>
<accession>A0A1I7BJN3</accession>
<dbReference type="GO" id="GO:0006633">
    <property type="term" value="P:fatty acid biosynthetic process"/>
    <property type="evidence" value="ECO:0007669"/>
    <property type="project" value="UniProtKB-UniPathway"/>
</dbReference>
<evidence type="ECO:0000256" key="4">
    <source>
        <dbReference type="SAM" id="MobiDB-lite"/>
    </source>
</evidence>
<dbReference type="AlphaFoldDB" id="A0A1I7BJN3"/>
<keyword evidence="3" id="KW-0443">Lipid metabolism</keyword>
<proteinExistence type="predicted"/>
<dbReference type="GO" id="GO:0003989">
    <property type="term" value="F:acetyl-CoA carboxylase activity"/>
    <property type="evidence" value="ECO:0007669"/>
    <property type="project" value="InterPro"/>
</dbReference>
<dbReference type="Gene3D" id="2.40.50.100">
    <property type="match status" value="1"/>
</dbReference>
<evidence type="ECO:0000313" key="7">
    <source>
        <dbReference type="Proteomes" id="UP000199546"/>
    </source>
</evidence>
<evidence type="ECO:0000256" key="3">
    <source>
        <dbReference type="RuleBase" id="RU364072"/>
    </source>
</evidence>
<comment type="function">
    <text evidence="3">This protein is a component of the acetyl coenzyme A carboxylase complex; first, biotin carboxylase catalyzes the carboxylation of the carrier protein and then the transcarboxylase transfers the carboxyl group to form malonyl-CoA.</text>
</comment>
<dbReference type="RefSeq" id="WP_093581474.1">
    <property type="nucleotide sequence ID" value="NZ_FPBA01000014.1"/>
</dbReference>
<evidence type="ECO:0000259" key="5">
    <source>
        <dbReference type="PROSITE" id="PS50968"/>
    </source>
</evidence>
<organism evidence="6 7">
    <name type="scientific">Geodermatophilus amargosae</name>
    <dbReference type="NCBI Taxonomy" id="1296565"/>
    <lineage>
        <taxon>Bacteria</taxon>
        <taxon>Bacillati</taxon>
        <taxon>Actinomycetota</taxon>
        <taxon>Actinomycetes</taxon>
        <taxon>Geodermatophilales</taxon>
        <taxon>Geodermatophilaceae</taxon>
        <taxon>Geodermatophilus</taxon>
    </lineage>
</organism>